<dbReference type="EMBL" id="VIGB01000003">
    <property type="protein sequence ID" value="TQF04781.1"/>
    <property type="molecule type" value="Genomic_DNA"/>
</dbReference>
<comment type="caution">
    <text evidence="1">The sequence shown here is derived from an EMBL/GenBank/DDBJ whole genome shotgun (WGS) entry which is preliminary data.</text>
</comment>
<name>A0A540W6X7_9ACTN</name>
<gene>
    <name evidence="1" type="ORF">E6W39_24330</name>
</gene>
<evidence type="ECO:0000313" key="2">
    <source>
        <dbReference type="Proteomes" id="UP000319103"/>
    </source>
</evidence>
<evidence type="ECO:0000313" key="1">
    <source>
        <dbReference type="EMBL" id="TQF04781.1"/>
    </source>
</evidence>
<proteinExistence type="predicted"/>
<dbReference type="RefSeq" id="WP_141635336.1">
    <property type="nucleotide sequence ID" value="NZ_VIGB01000003.1"/>
</dbReference>
<reference evidence="1 2" key="1">
    <citation type="submission" date="2019-06" db="EMBL/GenBank/DDBJ databases">
        <title>Description of Kitasatospora acidophila sp. nov. isolated from pine grove soil, and reclassification of Streptomyces novaecaesareae to Kitasatospora novaeceasareae comb. nov.</title>
        <authorList>
            <person name="Kim M.J."/>
        </authorList>
    </citation>
    <scope>NUCLEOTIDE SEQUENCE [LARGE SCALE GENOMIC DNA]</scope>
    <source>
        <strain evidence="1 2">MMS16-CNU292</strain>
    </source>
</reference>
<sequence length="235" mass="26233">MHTQHARHHLRVVREHLGDLAAAVHCPPAPVWPPRQLAAHLRALADEQARAERLERTELALVDKRAPANLDAWEAWETVNDLLFDLADEIAAEVQISYVSDDPRLWHYRNSRPQGAHWAAVYVDGRLDAEDTDGFLGMPDWLIAHAAQVAEDCARRTLVTLGLDRRSTAIPGRGCPWCSQELTLHTGPDEPPTVTCPAGPHCQAPVPVDPRTGRRVWDWRHLPALLAALNRQHAA</sequence>
<keyword evidence="2" id="KW-1185">Reference proteome</keyword>
<dbReference type="Proteomes" id="UP000319103">
    <property type="component" value="Unassembled WGS sequence"/>
</dbReference>
<organism evidence="1 2">
    <name type="scientific">Kitasatospora acidiphila</name>
    <dbReference type="NCBI Taxonomy" id="2567942"/>
    <lineage>
        <taxon>Bacteria</taxon>
        <taxon>Bacillati</taxon>
        <taxon>Actinomycetota</taxon>
        <taxon>Actinomycetes</taxon>
        <taxon>Kitasatosporales</taxon>
        <taxon>Streptomycetaceae</taxon>
        <taxon>Kitasatospora</taxon>
    </lineage>
</organism>
<protein>
    <submittedName>
        <fullName evidence="1">Uncharacterized protein</fullName>
    </submittedName>
</protein>
<dbReference type="OrthoDB" id="4211493at2"/>
<accession>A0A540W6X7</accession>
<dbReference type="AlphaFoldDB" id="A0A540W6X7"/>